<dbReference type="Pfam" id="PF04297">
    <property type="entry name" value="UPF0122"/>
    <property type="match status" value="1"/>
</dbReference>
<dbReference type="InterPro" id="IPR036388">
    <property type="entry name" value="WH-like_DNA-bd_sf"/>
</dbReference>
<dbReference type="EMBL" id="VUNP01000026">
    <property type="protein sequence ID" value="MST54020.1"/>
    <property type="molecule type" value="Genomic_DNA"/>
</dbReference>
<comment type="function">
    <text evidence="2">Might take part in the signal recognition particle (SRP) pathway. This is inferred from the conservation of its genetic proximity to ftsY/ffh. May be a regulatory protein.</text>
</comment>
<evidence type="ECO:0000256" key="1">
    <source>
        <dbReference type="ARBA" id="ARBA00008720"/>
    </source>
</evidence>
<dbReference type="Gene3D" id="1.10.10.10">
    <property type="entry name" value="Winged helix-like DNA-binding domain superfamily/Winged helix DNA-binding domain"/>
    <property type="match status" value="1"/>
</dbReference>
<evidence type="ECO:0000313" key="4">
    <source>
        <dbReference type="Proteomes" id="UP000471052"/>
    </source>
</evidence>
<gene>
    <name evidence="3" type="ORF">FYJ82_06410</name>
</gene>
<proteinExistence type="inferred from homology"/>
<evidence type="ECO:0000256" key="2">
    <source>
        <dbReference type="ARBA" id="ARBA00024764"/>
    </source>
</evidence>
<dbReference type="InterPro" id="IPR007394">
    <property type="entry name" value="UPF0122"/>
</dbReference>
<organism evidence="3 4">
    <name type="scientific">Streptococcus alactolyticus</name>
    <dbReference type="NCBI Taxonomy" id="29389"/>
    <lineage>
        <taxon>Bacteria</taxon>
        <taxon>Bacillati</taxon>
        <taxon>Bacillota</taxon>
        <taxon>Bacilli</taxon>
        <taxon>Lactobacillales</taxon>
        <taxon>Streptococcaceae</taxon>
        <taxon>Streptococcus</taxon>
    </lineage>
</organism>
<evidence type="ECO:0000313" key="3">
    <source>
        <dbReference type="EMBL" id="MST54020.1"/>
    </source>
</evidence>
<accession>A0A6N7WQ24</accession>
<reference evidence="3 4" key="1">
    <citation type="submission" date="2019-08" db="EMBL/GenBank/DDBJ databases">
        <title>In-depth cultivation of the pig gut microbiome towards novel bacterial diversity and tailored functional studies.</title>
        <authorList>
            <person name="Wylensek D."/>
            <person name="Hitch T.C.A."/>
            <person name="Clavel T."/>
        </authorList>
    </citation>
    <scope>NUCLEOTIDE SEQUENCE [LARGE SCALE GENOMIC DNA]</scope>
    <source>
        <strain evidence="3 4">BL-178-WT-3A</strain>
    </source>
</reference>
<dbReference type="Proteomes" id="UP000471052">
    <property type="component" value="Unassembled WGS sequence"/>
</dbReference>
<dbReference type="SUPFAM" id="SSF88659">
    <property type="entry name" value="Sigma3 and sigma4 domains of RNA polymerase sigma factors"/>
    <property type="match status" value="1"/>
</dbReference>
<name>A0A6N7WQ24_STRAY</name>
<dbReference type="RefSeq" id="WP_154455144.1">
    <property type="nucleotide sequence ID" value="NZ_VUNP01000026.1"/>
</dbReference>
<dbReference type="InterPro" id="IPR013324">
    <property type="entry name" value="RNA_pol_sigma_r3/r4-like"/>
</dbReference>
<protein>
    <submittedName>
        <fullName evidence="3">Sigma-70 family RNA polymerase sigma factor</fullName>
    </submittedName>
</protein>
<comment type="similarity">
    <text evidence="1">Belongs to the UPF0122 family.</text>
</comment>
<sequence>MKLKELLDSIESTKGKTLPTAKALRNGSSPLVASKEFEDGYLNVYKNGFALYTSGNHFSVFRADYCGGYIYFNSDSQEMIIEEYFLEEEWWLRLIIEGEDRIVHNKNKSTEQYELEYNDEIESLTRSSVEDEVYFHETLKLIFSMMTQRQKEVFEMYYIQGLGVQEIANYYGITHQAVSVTLSDI</sequence>
<comment type="caution">
    <text evidence="3">The sequence shown here is derived from an EMBL/GenBank/DDBJ whole genome shotgun (WGS) entry which is preliminary data.</text>
</comment>
<dbReference type="OrthoDB" id="2942336at2"/>
<dbReference type="AlphaFoldDB" id="A0A6N7WQ24"/>